<feature type="compositionally biased region" description="Low complexity" evidence="1">
    <location>
        <begin position="230"/>
        <end position="279"/>
    </location>
</feature>
<name>A0ABP0CJL6_9PEZI</name>
<feature type="compositionally biased region" description="Polar residues" evidence="1">
    <location>
        <begin position="299"/>
        <end position="309"/>
    </location>
</feature>
<organism evidence="2 3">
    <name type="scientific">Sporothrix bragantina</name>
    <dbReference type="NCBI Taxonomy" id="671064"/>
    <lineage>
        <taxon>Eukaryota</taxon>
        <taxon>Fungi</taxon>
        <taxon>Dikarya</taxon>
        <taxon>Ascomycota</taxon>
        <taxon>Pezizomycotina</taxon>
        <taxon>Sordariomycetes</taxon>
        <taxon>Sordariomycetidae</taxon>
        <taxon>Ophiostomatales</taxon>
        <taxon>Ophiostomataceae</taxon>
        <taxon>Sporothrix</taxon>
    </lineage>
</organism>
<gene>
    <name evidence="2" type="ORF">SBRCBS47491_008056</name>
</gene>
<reference evidence="2 3" key="1">
    <citation type="submission" date="2024-01" db="EMBL/GenBank/DDBJ databases">
        <authorList>
            <person name="Allen C."/>
            <person name="Tagirdzhanova G."/>
        </authorList>
    </citation>
    <scope>NUCLEOTIDE SEQUENCE [LARGE SCALE GENOMIC DNA]</scope>
</reference>
<dbReference type="EMBL" id="CAWUHC010000098">
    <property type="protein sequence ID" value="CAK7231812.1"/>
    <property type="molecule type" value="Genomic_DNA"/>
</dbReference>
<accession>A0ABP0CJL6</accession>
<evidence type="ECO:0000256" key="1">
    <source>
        <dbReference type="SAM" id="MobiDB-lite"/>
    </source>
</evidence>
<evidence type="ECO:0000313" key="2">
    <source>
        <dbReference type="EMBL" id="CAK7231812.1"/>
    </source>
</evidence>
<feature type="compositionally biased region" description="Low complexity" evidence="1">
    <location>
        <begin position="135"/>
        <end position="150"/>
    </location>
</feature>
<protein>
    <submittedName>
        <fullName evidence="2">Uncharacterized protein</fullName>
    </submittedName>
</protein>
<comment type="caution">
    <text evidence="2">The sequence shown here is derived from an EMBL/GenBank/DDBJ whole genome shotgun (WGS) entry which is preliminary data.</text>
</comment>
<feature type="region of interest" description="Disordered" evidence="1">
    <location>
        <begin position="1"/>
        <end position="26"/>
    </location>
</feature>
<evidence type="ECO:0000313" key="3">
    <source>
        <dbReference type="Proteomes" id="UP001642406"/>
    </source>
</evidence>
<dbReference type="Proteomes" id="UP001642406">
    <property type="component" value="Unassembled WGS sequence"/>
</dbReference>
<feature type="region of interest" description="Disordered" evidence="1">
    <location>
        <begin position="126"/>
        <end position="215"/>
    </location>
</feature>
<proteinExistence type="predicted"/>
<sequence>MSSSRSASSRRRQAGPLASVNTGAMDIDQPAPLTAGSILGHMSHMSIYNMAPVADMEDDSVTDMTQSFHAPVTFSLPFRMVPVARMEPDASRIPVAHMAADMNDCAIAEDGDGEVTCLTDTEMIELFGPHPPNESTSSSSSSSSSIRSASRTCRKAPAPLGLMPTTNNRYNKPRPSSIIYPSPKTGFTGSHIPYTADTERVRRPSRSTSAAVKASGNVFDNGKGFYPPCSFSSSPAPSPVSSTRGRAATRTAAISTAGAGPSTNSATRSRSRSQSQSRGRNGRRPSIYEMFARPGATNPYYTGSNSPSVMTAPDRDTMMMPPPRRPSGARRPSVSFRHGPSA</sequence>
<keyword evidence="3" id="KW-1185">Reference proteome</keyword>
<feature type="region of interest" description="Disordered" evidence="1">
    <location>
        <begin position="230"/>
        <end position="342"/>
    </location>
</feature>